<feature type="domain" description="C2H2-type" evidence="9">
    <location>
        <begin position="32"/>
        <end position="61"/>
    </location>
</feature>
<comment type="subcellular location">
    <subcellularLocation>
        <location evidence="1">Nucleus</location>
    </subcellularLocation>
</comment>
<dbReference type="Pfam" id="PF00929">
    <property type="entry name" value="RNase_T"/>
    <property type="match status" value="1"/>
</dbReference>
<dbReference type="InterPro" id="IPR013087">
    <property type="entry name" value="Znf_C2H2_type"/>
</dbReference>
<evidence type="ECO:0000256" key="1">
    <source>
        <dbReference type="ARBA" id="ARBA00004123"/>
    </source>
</evidence>
<keyword evidence="5" id="KW-0378">Hydrolase</keyword>
<evidence type="ECO:0000256" key="2">
    <source>
        <dbReference type="ARBA" id="ARBA00010489"/>
    </source>
</evidence>
<evidence type="ECO:0000313" key="10">
    <source>
        <dbReference type="EMBL" id="KAH7286347.1"/>
    </source>
</evidence>
<dbReference type="GO" id="GO:0008408">
    <property type="term" value="F:3'-5' exonuclease activity"/>
    <property type="evidence" value="ECO:0007669"/>
    <property type="project" value="InterPro"/>
</dbReference>
<keyword evidence="11" id="KW-1185">Reference proteome</keyword>
<dbReference type="PANTHER" id="PTHR12801">
    <property type="entry name" value="RNA EXONUCLEASE REXO1 / RECO3 FAMILY MEMBER-RELATED"/>
    <property type="match status" value="1"/>
</dbReference>
<dbReference type="PROSITE" id="PS00028">
    <property type="entry name" value="ZINC_FINGER_C2H2_1"/>
    <property type="match status" value="1"/>
</dbReference>
<dbReference type="OMA" id="EPMWTIR"/>
<evidence type="ECO:0000256" key="6">
    <source>
        <dbReference type="ARBA" id="ARBA00022839"/>
    </source>
</evidence>
<dbReference type="GO" id="GO:0008270">
    <property type="term" value="F:zinc ion binding"/>
    <property type="evidence" value="ECO:0007669"/>
    <property type="project" value="UniProtKB-KW"/>
</dbReference>
<dbReference type="GO" id="GO:0005634">
    <property type="term" value="C:nucleus"/>
    <property type="evidence" value="ECO:0007669"/>
    <property type="project" value="UniProtKB-SubCell"/>
</dbReference>
<keyword evidence="8" id="KW-0862">Zinc</keyword>
<dbReference type="SUPFAM" id="SSF53098">
    <property type="entry name" value="Ribonuclease H-like"/>
    <property type="match status" value="1"/>
</dbReference>
<keyword evidence="4" id="KW-0540">Nuclease</keyword>
<dbReference type="SMART" id="SM00479">
    <property type="entry name" value="EXOIII"/>
    <property type="match status" value="1"/>
</dbReference>
<gene>
    <name evidence="10" type="ORF">KP509_32G002600</name>
</gene>
<dbReference type="InterPro" id="IPR013520">
    <property type="entry name" value="Ribonucl_H"/>
</dbReference>
<evidence type="ECO:0000259" key="9">
    <source>
        <dbReference type="PROSITE" id="PS50157"/>
    </source>
</evidence>
<dbReference type="PROSITE" id="PS50157">
    <property type="entry name" value="ZINC_FINGER_C2H2_2"/>
    <property type="match status" value="1"/>
</dbReference>
<keyword evidence="8" id="KW-0863">Zinc-finger</keyword>
<dbReference type="GO" id="GO:0003676">
    <property type="term" value="F:nucleic acid binding"/>
    <property type="evidence" value="ECO:0007669"/>
    <property type="project" value="InterPro"/>
</dbReference>
<evidence type="ECO:0000256" key="7">
    <source>
        <dbReference type="ARBA" id="ARBA00023242"/>
    </source>
</evidence>
<evidence type="ECO:0000256" key="4">
    <source>
        <dbReference type="ARBA" id="ARBA00022722"/>
    </source>
</evidence>
<evidence type="ECO:0000256" key="5">
    <source>
        <dbReference type="ARBA" id="ARBA00022801"/>
    </source>
</evidence>
<dbReference type="EMBL" id="CM035437">
    <property type="protein sequence ID" value="KAH7286347.1"/>
    <property type="molecule type" value="Genomic_DNA"/>
</dbReference>
<dbReference type="CDD" id="cd06144">
    <property type="entry name" value="REX4_like"/>
    <property type="match status" value="1"/>
</dbReference>
<keyword evidence="7" id="KW-0539">Nucleus</keyword>
<protein>
    <recommendedName>
        <fullName evidence="3">RNA exonuclease 4</fullName>
    </recommendedName>
</protein>
<evidence type="ECO:0000256" key="3">
    <source>
        <dbReference type="ARBA" id="ARBA00016937"/>
    </source>
</evidence>
<dbReference type="InterPro" id="IPR036397">
    <property type="entry name" value="RNaseH_sf"/>
</dbReference>
<dbReference type="InterPro" id="IPR012337">
    <property type="entry name" value="RNaseH-like_sf"/>
</dbReference>
<dbReference type="PANTHER" id="PTHR12801:SF123">
    <property type="entry name" value="RNA EXONUCLEASE 4"/>
    <property type="match status" value="1"/>
</dbReference>
<evidence type="ECO:0000256" key="8">
    <source>
        <dbReference type="PROSITE-ProRule" id="PRU00042"/>
    </source>
</evidence>
<name>A0A8T2QQV9_CERRI</name>
<comment type="caution">
    <text evidence="10">The sequence shown here is derived from an EMBL/GenBank/DDBJ whole genome shotgun (WGS) entry which is preliminary data.</text>
</comment>
<proteinExistence type="inferred from homology"/>
<keyword evidence="6" id="KW-0269">Exonuclease</keyword>
<reference evidence="10" key="1">
    <citation type="submission" date="2021-08" db="EMBL/GenBank/DDBJ databases">
        <title>WGS assembly of Ceratopteris richardii.</title>
        <authorList>
            <person name="Marchant D.B."/>
            <person name="Chen G."/>
            <person name="Jenkins J."/>
            <person name="Shu S."/>
            <person name="Leebens-Mack J."/>
            <person name="Grimwood J."/>
            <person name="Schmutz J."/>
            <person name="Soltis P."/>
            <person name="Soltis D."/>
            <person name="Chen Z.-H."/>
        </authorList>
    </citation>
    <scope>NUCLEOTIDE SEQUENCE</scope>
    <source>
        <strain evidence="10">Whitten #5841</strain>
        <tissue evidence="10">Leaf</tissue>
    </source>
</reference>
<keyword evidence="8" id="KW-0479">Metal-binding</keyword>
<sequence length="362" mass="40551">MDTLGRETEKQLEKLPLCNSSEDSSNEAPGVSRCAACFKQFKQKAFFIEHMQKAGHSPHEPKCAHCQKHCRCLDALREHLTGPLAKKECASVFVKKGCSLCLNMFDNEGALEQHRASCQLTPATSNPPMVISGPTNGRKRVQCTNDPSFRRPVVALDCEMVGGGPDGSIDLCARICIVNECENVLLNAFVKPELPVTDYRFELTGLHPEDLAKGMPIKLARKAVEEILYNGSKGNHNASVLVGHSLHHDLKCLGIEFPTHLQRDTAYYPPLLRTSNVCNKLQYLTSTYLGYKIQEGKSHDPYEDAVAAMRIYKRMKMVSHVQEGNRSELPLSHRASRELQAMTPEKLLEISEPRFRCWCLDE</sequence>
<dbReference type="Gene3D" id="3.30.420.10">
    <property type="entry name" value="Ribonuclease H-like superfamily/Ribonuclease H"/>
    <property type="match status" value="1"/>
</dbReference>
<dbReference type="OrthoDB" id="8191639at2759"/>
<accession>A0A8T2QQV9</accession>
<dbReference type="Proteomes" id="UP000825935">
    <property type="component" value="Chromosome 32"/>
</dbReference>
<dbReference type="AlphaFoldDB" id="A0A8T2QQV9"/>
<dbReference type="InterPro" id="IPR047021">
    <property type="entry name" value="REXO1/3/4-like"/>
</dbReference>
<organism evidence="10 11">
    <name type="scientific">Ceratopteris richardii</name>
    <name type="common">Triangle waterfern</name>
    <dbReference type="NCBI Taxonomy" id="49495"/>
    <lineage>
        <taxon>Eukaryota</taxon>
        <taxon>Viridiplantae</taxon>
        <taxon>Streptophyta</taxon>
        <taxon>Embryophyta</taxon>
        <taxon>Tracheophyta</taxon>
        <taxon>Polypodiopsida</taxon>
        <taxon>Polypodiidae</taxon>
        <taxon>Polypodiales</taxon>
        <taxon>Pteridineae</taxon>
        <taxon>Pteridaceae</taxon>
        <taxon>Parkerioideae</taxon>
        <taxon>Ceratopteris</taxon>
    </lineage>
</organism>
<dbReference type="InterPro" id="IPR037431">
    <property type="entry name" value="REX4_DEDDh_dom"/>
</dbReference>
<dbReference type="GO" id="GO:0006364">
    <property type="term" value="P:rRNA processing"/>
    <property type="evidence" value="ECO:0007669"/>
    <property type="project" value="InterPro"/>
</dbReference>
<comment type="similarity">
    <text evidence="2">Belongs to the REXO4 family.</text>
</comment>
<evidence type="ECO:0000313" key="11">
    <source>
        <dbReference type="Proteomes" id="UP000825935"/>
    </source>
</evidence>